<name>A0A8C0I1C9_BALMU</name>
<dbReference type="Pfam" id="PF15107">
    <property type="entry name" value="FAM216B"/>
    <property type="match status" value="1"/>
</dbReference>
<evidence type="ECO:0000313" key="3">
    <source>
        <dbReference type="Ensembl" id="ENSBMSP00010017910.1"/>
    </source>
</evidence>
<dbReference type="Ensembl" id="ENSBMST00010019775.1">
    <property type="protein sequence ID" value="ENSBMSP00010017910.1"/>
    <property type="gene ID" value="ENSBMSG00010012986.1"/>
</dbReference>
<gene>
    <name evidence="3" type="primary">FAM216A</name>
</gene>
<dbReference type="PANTHER" id="PTHR16476:SF1">
    <property type="entry name" value="PROTEIN FAM216A"/>
    <property type="match status" value="1"/>
</dbReference>
<organism evidence="3">
    <name type="scientific">Balaenoptera musculus</name>
    <name type="common">Blue whale</name>
    <dbReference type="NCBI Taxonomy" id="9771"/>
    <lineage>
        <taxon>Eukaryota</taxon>
        <taxon>Metazoa</taxon>
        <taxon>Chordata</taxon>
        <taxon>Craniata</taxon>
        <taxon>Vertebrata</taxon>
        <taxon>Euteleostomi</taxon>
        <taxon>Mammalia</taxon>
        <taxon>Eutheria</taxon>
        <taxon>Laurasiatheria</taxon>
        <taxon>Artiodactyla</taxon>
        <taxon>Whippomorpha</taxon>
        <taxon>Cetacea</taxon>
        <taxon>Mysticeti</taxon>
        <taxon>Balaenopteridae</taxon>
        <taxon>Balaenoptera</taxon>
    </lineage>
</organism>
<feature type="region of interest" description="Disordered" evidence="2">
    <location>
        <begin position="12"/>
        <end position="37"/>
    </location>
</feature>
<evidence type="ECO:0000256" key="1">
    <source>
        <dbReference type="ARBA" id="ARBA00008615"/>
    </source>
</evidence>
<evidence type="ECO:0000256" key="2">
    <source>
        <dbReference type="SAM" id="MobiDB-lite"/>
    </source>
</evidence>
<comment type="similarity">
    <text evidence="1">Belongs to the FAM216 family.</text>
</comment>
<dbReference type="PANTHER" id="PTHR16476">
    <property type="entry name" value="FAMILY WITH SEQUENCE SIMILARITY 216 MEMBER A"/>
    <property type="match status" value="1"/>
</dbReference>
<sequence>ERGKLLPHIARGQGTREEMPGQGPVSEWTECSSSTEPPTVARAECGGGGSAGYSYYQNSKGIDRLKDGHKMNSHITKLQELWKTPQVQTIHVPKSMTETSLLKHPDLTLGQKRYLCSIAKIYNANYLRTLMKRQYMHVTQHSSQKPGVLTHHRSHLSSRYSQKQHYPCTTWRHQLEREDWGPSNTAAASAPEMIIQHSLWRPVRNKEGLKTGYASKTRCKSLKIFRKPGRLFMQSVSTNDSESYMNEEKKEDDLLNKCMQSMSIEEQGEHLMLT</sequence>
<dbReference type="GeneTree" id="ENSGT00940000154512"/>
<protein>
    <submittedName>
        <fullName evidence="3">Family with sequence similarity 216 member A</fullName>
    </submittedName>
</protein>
<proteinExistence type="inferred from homology"/>
<dbReference type="OMA" id="KPGRLFM"/>
<dbReference type="AlphaFoldDB" id="A0A8C0I1C9"/>
<dbReference type="InterPro" id="IPR029373">
    <property type="entry name" value="FAM216"/>
</dbReference>
<reference evidence="3" key="1">
    <citation type="submission" date="2023-09" db="UniProtKB">
        <authorList>
            <consortium name="Ensembl"/>
        </authorList>
    </citation>
    <scope>IDENTIFICATION</scope>
</reference>
<accession>A0A8C0I1C9</accession>